<protein>
    <submittedName>
        <fullName evidence="1">Uncharacterized protein</fullName>
    </submittedName>
</protein>
<evidence type="ECO:0000313" key="2">
    <source>
        <dbReference type="Proteomes" id="UP000677875"/>
    </source>
</evidence>
<reference evidence="1" key="1">
    <citation type="submission" date="2021-04" db="EMBL/GenBank/DDBJ databases">
        <title>Genome seq and assembly of Streptomyces sp. RG38.</title>
        <authorList>
            <person name="Chhetri G."/>
        </authorList>
    </citation>
    <scope>NUCLEOTIDE SEQUENCE</scope>
    <source>
        <strain evidence="1">RG38</strain>
    </source>
</reference>
<dbReference type="RefSeq" id="WP_210872227.1">
    <property type="nucleotide sequence ID" value="NZ_JAGPNL010000003.1"/>
</dbReference>
<accession>A0A941B2Y4</accession>
<organism evidence="1 2">
    <name type="scientific">Streptomyces tagetis</name>
    <dbReference type="NCBI Taxonomy" id="2820809"/>
    <lineage>
        <taxon>Bacteria</taxon>
        <taxon>Bacillati</taxon>
        <taxon>Actinomycetota</taxon>
        <taxon>Actinomycetes</taxon>
        <taxon>Kitasatosporales</taxon>
        <taxon>Streptomycetaceae</taxon>
        <taxon>Streptomyces</taxon>
    </lineage>
</organism>
<comment type="caution">
    <text evidence="1">The sequence shown here is derived from an EMBL/GenBank/DDBJ whole genome shotgun (WGS) entry which is preliminary data.</text>
</comment>
<keyword evidence="2" id="KW-1185">Reference proteome</keyword>
<proteinExistence type="predicted"/>
<dbReference type="AlphaFoldDB" id="A0A941B2Y4"/>
<sequence>MSMTIKNPTKYPAPHPVTPWFARLFRRRPTPAQTARRALASADPASALVAGMRQADDLRAAREEVARWKEHADSYARERDDALREGAQLLAWIAALHPASAVIAPAHDVEESQDLYLVAGGWQLCWPVRYEDADLFGHVTAVDVTDVRAQWDGHGSEQRGQRLRNHVRLLALDTLAADGVLTPVTDASPTAVQGRQGGSEVRSA</sequence>
<gene>
    <name evidence="1" type="ORF">J5Y05_14280</name>
</gene>
<evidence type="ECO:0000313" key="1">
    <source>
        <dbReference type="EMBL" id="MBQ0827667.1"/>
    </source>
</evidence>
<dbReference type="Proteomes" id="UP000677875">
    <property type="component" value="Unassembled WGS sequence"/>
</dbReference>
<name>A0A941B2Y4_9ACTN</name>
<dbReference type="EMBL" id="JAGPNL010000003">
    <property type="protein sequence ID" value="MBQ0827667.1"/>
    <property type="molecule type" value="Genomic_DNA"/>
</dbReference>